<dbReference type="SUPFAM" id="SSF49785">
    <property type="entry name" value="Galactose-binding domain-like"/>
    <property type="match status" value="1"/>
</dbReference>
<dbReference type="EC" id="3.2.1.23" evidence="7"/>
<evidence type="ECO:0000256" key="8">
    <source>
        <dbReference type="RuleBase" id="RU003679"/>
    </source>
</evidence>
<dbReference type="Pfam" id="PF21467">
    <property type="entry name" value="BetaGal_gal-bd"/>
    <property type="match status" value="1"/>
</dbReference>
<keyword evidence="4" id="KW-0325">Glycoprotein</keyword>
<feature type="chain" id="PRO_5037229242" description="Beta-galactosidase" evidence="9">
    <location>
        <begin position="25"/>
        <end position="684"/>
    </location>
</feature>
<dbReference type="RefSeq" id="XP_020905334.1">
    <property type="nucleotide sequence ID" value="XM_021049675.2"/>
</dbReference>
<feature type="domain" description="Beta-galactosidase galactose-binding" evidence="12">
    <location>
        <begin position="541"/>
        <end position="600"/>
    </location>
</feature>
<dbReference type="EnsemblMetazoa" id="XM_021049675.2">
    <property type="protein sequence ID" value="XP_020905334.1"/>
    <property type="gene ID" value="LOC110243550"/>
</dbReference>
<evidence type="ECO:0000259" key="10">
    <source>
        <dbReference type="Pfam" id="PF01301"/>
    </source>
</evidence>
<dbReference type="FunFam" id="2.60.120.260:FF:000021">
    <property type="entry name" value="Beta-galactosidase"/>
    <property type="match status" value="1"/>
</dbReference>
<feature type="active site" description="Proton donor" evidence="6">
    <location>
        <position position="184"/>
    </location>
</feature>
<comment type="catalytic activity">
    <reaction evidence="7">
        <text>Hydrolysis of terminal non-reducing beta-D-galactose residues in beta-D-galactosides.</text>
        <dbReference type="EC" id="3.2.1.23"/>
    </reaction>
</comment>
<dbReference type="InterPro" id="IPR026283">
    <property type="entry name" value="B-gal_1-like"/>
</dbReference>
<evidence type="ECO:0000256" key="1">
    <source>
        <dbReference type="ARBA" id="ARBA00009809"/>
    </source>
</evidence>
<name>A0A913XJE0_EXADI</name>
<dbReference type="PRINTS" id="PR00742">
    <property type="entry name" value="GLHYDRLASE35"/>
</dbReference>
<dbReference type="PANTHER" id="PTHR23421">
    <property type="entry name" value="BETA-GALACTOSIDASE RELATED"/>
    <property type="match status" value="1"/>
</dbReference>
<dbReference type="Proteomes" id="UP000887567">
    <property type="component" value="Unplaced"/>
</dbReference>
<dbReference type="Gene3D" id="3.20.20.80">
    <property type="entry name" value="Glycosidases"/>
    <property type="match status" value="1"/>
</dbReference>
<dbReference type="PROSITE" id="PS01182">
    <property type="entry name" value="GLYCOSYL_HYDROL_F35"/>
    <property type="match status" value="1"/>
</dbReference>
<dbReference type="Gene3D" id="2.60.120.260">
    <property type="entry name" value="Galactose-binding domain-like"/>
    <property type="match status" value="2"/>
</dbReference>
<dbReference type="OMA" id="FWNIHEQ"/>
<sequence>MSKFSPLLLLCFYVLAALPSLIESRSFTIDYENNVFLKDGQPFRYISGSVHYFRVPRSDWKDRLTKLKYLGLNAVQTYVAWNLHEPEQGHYNFEGGNDLVEFINVANSLQLLVVLRPGPYICGEWDLGGLPGWLLRNKSIILRSSKDQGYIQAVDRWMGVLLPKIEPLLYKNGGPIISVQVENEYGSYYTCDHDYMSHLEALFRQHLGNDTILFTTDGYSEQMLKCGTLPSLFTTVDFGSGVDPSTPFSILRKYQPKGPLVNSEFYPGWLDHWGEKHQTVNTAQVAKYLDQILALNASVNLYMFEGGTTFGFMNGANCGSNASQFQPQPTSYDYDAPLSEAGDPTQKYFVLLEIISRYMGTPSGILPPPSQKYSYGQVNMTKMSYLIDVASILSPMEPVKAVYPLTMEQFGQYHGFALYQTEIPKQYLHSSVTIDIPGVRDRAIVYVGKIRQATISRTGKTSATLIIGEFLSLSILIENMGHINYGRFLVDPKGILGNVTINNVALTNWQMRPLNLTNILRYQPYHLEVLPSSGLISSNAPTFFTGQIPPASDGIPKDTFLKLKNWNKGQVFINGFNLGRYWTSAGPQETLYVPASLLYASQPSKIVMLELDDNPCDYPDTCFVTFQDTPIIDGPVKPLLHGRRVVPKPVEQWISKYTQELHAEDSKVDASLRKYIEGVHRKVV</sequence>
<dbReference type="OrthoDB" id="1657402at2759"/>
<evidence type="ECO:0000259" key="12">
    <source>
        <dbReference type="Pfam" id="PF21467"/>
    </source>
</evidence>
<dbReference type="InterPro" id="IPR048913">
    <property type="entry name" value="BetaGal_gal-bd"/>
</dbReference>
<dbReference type="Pfam" id="PF01301">
    <property type="entry name" value="Glyco_hydro_35"/>
    <property type="match status" value="1"/>
</dbReference>
<dbReference type="InterPro" id="IPR001944">
    <property type="entry name" value="Glycoside_Hdrlase_35"/>
</dbReference>
<dbReference type="GO" id="GO:0004565">
    <property type="term" value="F:beta-galactosidase activity"/>
    <property type="evidence" value="ECO:0007669"/>
    <property type="project" value="UniProtKB-EC"/>
</dbReference>
<dbReference type="InterPro" id="IPR008979">
    <property type="entry name" value="Galactose-bd-like_sf"/>
</dbReference>
<protein>
    <recommendedName>
        <fullName evidence="7">Beta-galactosidase</fullName>
        <ecNumber evidence="7">3.2.1.23</ecNumber>
    </recommendedName>
</protein>
<dbReference type="PIRSF" id="PIRSF006336">
    <property type="entry name" value="B-gal"/>
    <property type="match status" value="1"/>
</dbReference>
<dbReference type="InterPro" id="IPR019801">
    <property type="entry name" value="Glyco_hydro_35_CS"/>
</dbReference>
<dbReference type="AlphaFoldDB" id="A0A913XJE0"/>
<feature type="domain" description="Glycoside hydrolase 35 catalytic" evidence="10">
    <location>
        <begin position="36"/>
        <end position="356"/>
    </location>
</feature>
<dbReference type="InterPro" id="IPR017853">
    <property type="entry name" value="GH"/>
</dbReference>
<feature type="active site" description="Nucleophile" evidence="6">
    <location>
        <position position="264"/>
    </location>
</feature>
<evidence type="ECO:0000256" key="6">
    <source>
        <dbReference type="PIRSR" id="PIRSR006336-1"/>
    </source>
</evidence>
<dbReference type="InterPro" id="IPR031330">
    <property type="entry name" value="Gly_Hdrlase_35_cat"/>
</dbReference>
<evidence type="ECO:0000313" key="13">
    <source>
        <dbReference type="EnsemblMetazoa" id="XP_020905334.1"/>
    </source>
</evidence>
<evidence type="ECO:0000256" key="7">
    <source>
        <dbReference type="RuleBase" id="RU000675"/>
    </source>
</evidence>
<feature type="domain" description="Beta-galactosidase 1-like first all-beta" evidence="11">
    <location>
        <begin position="404"/>
        <end position="515"/>
    </location>
</feature>
<dbReference type="FunFam" id="3.20.20.80:FF:000017">
    <property type="entry name" value="Beta-galactosidase"/>
    <property type="match status" value="1"/>
</dbReference>
<reference evidence="13" key="1">
    <citation type="submission" date="2022-11" db="UniProtKB">
        <authorList>
            <consortium name="EnsemblMetazoa"/>
        </authorList>
    </citation>
    <scope>IDENTIFICATION</scope>
</reference>
<proteinExistence type="inferred from homology"/>
<keyword evidence="2 9" id="KW-0732">Signal</keyword>
<feature type="signal peptide" evidence="9">
    <location>
        <begin position="1"/>
        <end position="24"/>
    </location>
</feature>
<dbReference type="KEGG" id="epa:110243550"/>
<evidence type="ECO:0000256" key="2">
    <source>
        <dbReference type="ARBA" id="ARBA00022729"/>
    </source>
</evidence>
<dbReference type="GO" id="GO:0005975">
    <property type="term" value="P:carbohydrate metabolic process"/>
    <property type="evidence" value="ECO:0007669"/>
    <property type="project" value="InterPro"/>
</dbReference>
<evidence type="ECO:0000256" key="3">
    <source>
        <dbReference type="ARBA" id="ARBA00022801"/>
    </source>
</evidence>
<accession>A0A913XJE0</accession>
<dbReference type="SUPFAM" id="SSF51445">
    <property type="entry name" value="(Trans)glycosidases"/>
    <property type="match status" value="1"/>
</dbReference>
<keyword evidence="5 7" id="KW-0326">Glycosidase</keyword>
<evidence type="ECO:0000313" key="14">
    <source>
        <dbReference type="Proteomes" id="UP000887567"/>
    </source>
</evidence>
<organism evidence="13 14">
    <name type="scientific">Exaiptasia diaphana</name>
    <name type="common">Tropical sea anemone</name>
    <name type="synonym">Aiptasia pulchella</name>
    <dbReference type="NCBI Taxonomy" id="2652724"/>
    <lineage>
        <taxon>Eukaryota</taxon>
        <taxon>Metazoa</taxon>
        <taxon>Cnidaria</taxon>
        <taxon>Anthozoa</taxon>
        <taxon>Hexacorallia</taxon>
        <taxon>Actiniaria</taxon>
        <taxon>Aiptasiidae</taxon>
        <taxon>Exaiptasia</taxon>
    </lineage>
</organism>
<evidence type="ECO:0000256" key="9">
    <source>
        <dbReference type="SAM" id="SignalP"/>
    </source>
</evidence>
<dbReference type="InterPro" id="IPR048912">
    <property type="entry name" value="BetaGal1-like_ABD1"/>
</dbReference>
<evidence type="ECO:0000256" key="5">
    <source>
        <dbReference type="ARBA" id="ARBA00023295"/>
    </source>
</evidence>
<evidence type="ECO:0000259" key="11">
    <source>
        <dbReference type="Pfam" id="PF21317"/>
    </source>
</evidence>
<comment type="similarity">
    <text evidence="1 8">Belongs to the glycosyl hydrolase 35 family.</text>
</comment>
<keyword evidence="14" id="KW-1185">Reference proteome</keyword>
<keyword evidence="3 7" id="KW-0378">Hydrolase</keyword>
<evidence type="ECO:0000256" key="4">
    <source>
        <dbReference type="ARBA" id="ARBA00023180"/>
    </source>
</evidence>
<dbReference type="Pfam" id="PF21317">
    <property type="entry name" value="BetaGal_ABD_1"/>
    <property type="match status" value="1"/>
</dbReference>
<dbReference type="GeneID" id="110243550"/>